<dbReference type="Gene3D" id="3.30.830.10">
    <property type="entry name" value="Metalloenzyme, LuxS/M16 peptidase-like"/>
    <property type="match status" value="4"/>
</dbReference>
<evidence type="ECO:0000313" key="12">
    <source>
        <dbReference type="EMBL" id="MYN47234.1"/>
    </source>
</evidence>
<proteinExistence type="inferred from homology"/>
<feature type="domain" description="Peptidase M16 N-terminal" evidence="10">
    <location>
        <begin position="57"/>
        <end position="202"/>
    </location>
</feature>
<keyword evidence="6" id="KW-0862">Zinc</keyword>
<name>A0A845I0V6_9BURK</name>
<comment type="caution">
    <text evidence="12">The sequence shown here is derived from an EMBL/GenBank/DDBJ whole genome shotgun (WGS) entry which is preliminary data.</text>
</comment>
<dbReference type="GO" id="GO:0004222">
    <property type="term" value="F:metalloendopeptidase activity"/>
    <property type="evidence" value="ECO:0007669"/>
    <property type="project" value="InterPro"/>
</dbReference>
<sequence length="907" mass="99366">MNCSRLKSCAAASLLLCGLSTYATGSAWAASTLPQGVVRGPATDGISEYRLPNGLKVLLFPDASKPTVTVNVTYLVGSRHENYGETGMAHLLEHMLFKGTPKNPSIVQEFSQRGMDFNGTTSLDRTNYYEVFQASDDNLKWALAMEADRMVHSKVARKDLDTEMTVVRNEYESGENSPFGVLLKRMQSVAYDWHSYGRSTIGNRSDIEHVRIENLQAFYRTYYQPDNAVLLVAGKFEPASTLAWISKTFGVIPKPRRSLPPFWTVEPVQDGERSFVVRRKGDMQLVVVGYKVPSALQEDSDALSFMSEIMGDTPNGRLHKALVETGKAAQVFSFGQTGYAPGLQLMGAVVKAGEALEPVRDALIATVESFASMPPTEEEMARARRSFANSIEKALNDPQRVGVSLSEEIALGDWRLLFQGRDKLPGFTAQQVAAAAGRYLKRDNRVVGSFIPEDAPQRAEIPAAPTVAQVMHDFKGHNSALTAEVFNPDQDNIDARTERLNIGGLKVALLPKKNRGASVSVHLQLHWGDEKNLFNQGVVASVANEMLMRGTSRYTRQQLADAMSELKMSGGLYQFDTTGPHLAAALQLVAHVLKDASFPPAEFEQLRQQWLVAIEASRNEPQTLARNALDEYLDHYPKGDPRASMSTDELLAAVKGLTLEQVVAFHRQYYGASHGELAIVGDFDAAAIKPVVEAQFAGWDSQVAYAPLIRSNADQAPLQRFIDTPDKENGVYLARLPLALNIDDEAMPLLELANYIFGDGGLKSRLMDRIRQKDGLSYGGGSGLQAGELDNAGSFTIEAIAAPQNLKKLSAAIRQELERAVKEGFTAQELARAKSGLLQQRAQNRAQDGIVAAGWTNNLFRSRSYSWSKAYEAKLRAATLAQVNAAFRKAIDPARLSVVTAGDASKK</sequence>
<dbReference type="GO" id="GO:0006508">
    <property type="term" value="P:proteolysis"/>
    <property type="evidence" value="ECO:0007669"/>
    <property type="project" value="UniProtKB-KW"/>
</dbReference>
<dbReference type="RefSeq" id="WP_161036623.1">
    <property type="nucleotide sequence ID" value="NZ_WWCL01000004.1"/>
</dbReference>
<dbReference type="SUPFAM" id="SSF63411">
    <property type="entry name" value="LuxS/MPP-like metallohydrolase"/>
    <property type="match status" value="4"/>
</dbReference>
<organism evidence="12 13">
    <name type="scientific">Duganella fentianensis</name>
    <dbReference type="NCBI Taxonomy" id="2692177"/>
    <lineage>
        <taxon>Bacteria</taxon>
        <taxon>Pseudomonadati</taxon>
        <taxon>Pseudomonadota</taxon>
        <taxon>Betaproteobacteria</taxon>
        <taxon>Burkholderiales</taxon>
        <taxon>Oxalobacteraceae</taxon>
        <taxon>Telluria group</taxon>
        <taxon>Duganella</taxon>
    </lineage>
</organism>
<accession>A0A845I0V6</accession>
<evidence type="ECO:0000313" key="13">
    <source>
        <dbReference type="Proteomes" id="UP000444316"/>
    </source>
</evidence>
<feature type="chain" id="PRO_5032496753" evidence="9">
    <location>
        <begin position="30"/>
        <end position="907"/>
    </location>
</feature>
<gene>
    <name evidence="12" type="ORF">GTP23_19505</name>
</gene>
<dbReference type="PANTHER" id="PTHR43690:SF17">
    <property type="entry name" value="PROTEIN YHJJ"/>
    <property type="match status" value="1"/>
</dbReference>
<keyword evidence="7" id="KW-0482">Metalloprotease</keyword>
<evidence type="ECO:0000256" key="2">
    <source>
        <dbReference type="ARBA" id="ARBA00007261"/>
    </source>
</evidence>
<feature type="domain" description="Peptidase M16 C-terminal" evidence="11">
    <location>
        <begin position="657"/>
        <end position="837"/>
    </location>
</feature>
<evidence type="ECO:0000256" key="1">
    <source>
        <dbReference type="ARBA" id="ARBA00001947"/>
    </source>
</evidence>
<reference evidence="12" key="1">
    <citation type="submission" date="2019-12" db="EMBL/GenBank/DDBJ databases">
        <title>Novel species isolated from a subtropical stream in China.</title>
        <authorList>
            <person name="Lu H."/>
        </authorList>
    </citation>
    <scope>NUCLEOTIDE SEQUENCE [LARGE SCALE GENOMIC DNA]</scope>
    <source>
        <strain evidence="12">FT93W</strain>
    </source>
</reference>
<dbReference type="PANTHER" id="PTHR43690">
    <property type="entry name" value="NARDILYSIN"/>
    <property type="match status" value="1"/>
</dbReference>
<dbReference type="GO" id="GO:0046872">
    <property type="term" value="F:metal ion binding"/>
    <property type="evidence" value="ECO:0007669"/>
    <property type="project" value="UniProtKB-KW"/>
</dbReference>
<evidence type="ECO:0000259" key="10">
    <source>
        <dbReference type="Pfam" id="PF00675"/>
    </source>
</evidence>
<comment type="cofactor">
    <cofactor evidence="1">
        <name>Zn(2+)</name>
        <dbReference type="ChEBI" id="CHEBI:29105"/>
    </cofactor>
</comment>
<keyword evidence="4" id="KW-0479">Metal-binding</keyword>
<evidence type="ECO:0000256" key="6">
    <source>
        <dbReference type="ARBA" id="ARBA00022833"/>
    </source>
</evidence>
<evidence type="ECO:0000259" key="11">
    <source>
        <dbReference type="Pfam" id="PF05193"/>
    </source>
</evidence>
<comment type="similarity">
    <text evidence="2 8">Belongs to the peptidase M16 family.</text>
</comment>
<feature type="domain" description="Peptidase M16 C-terminal" evidence="11">
    <location>
        <begin position="212"/>
        <end position="386"/>
    </location>
</feature>
<dbReference type="Pfam" id="PF00675">
    <property type="entry name" value="Peptidase_M16"/>
    <property type="match status" value="1"/>
</dbReference>
<dbReference type="AlphaFoldDB" id="A0A845I0V6"/>
<evidence type="ECO:0000256" key="8">
    <source>
        <dbReference type="RuleBase" id="RU004447"/>
    </source>
</evidence>
<evidence type="ECO:0000256" key="4">
    <source>
        <dbReference type="ARBA" id="ARBA00022723"/>
    </source>
</evidence>
<dbReference type="Pfam" id="PF05193">
    <property type="entry name" value="Peptidase_M16_C"/>
    <property type="match status" value="2"/>
</dbReference>
<dbReference type="InterPro" id="IPR011765">
    <property type="entry name" value="Pept_M16_N"/>
</dbReference>
<protein>
    <submittedName>
        <fullName evidence="12">Insulinase family protein</fullName>
    </submittedName>
</protein>
<dbReference type="EMBL" id="WWCL01000004">
    <property type="protein sequence ID" value="MYN47234.1"/>
    <property type="molecule type" value="Genomic_DNA"/>
</dbReference>
<keyword evidence="13" id="KW-1185">Reference proteome</keyword>
<evidence type="ECO:0000256" key="7">
    <source>
        <dbReference type="ARBA" id="ARBA00023049"/>
    </source>
</evidence>
<evidence type="ECO:0000256" key="9">
    <source>
        <dbReference type="SAM" id="SignalP"/>
    </source>
</evidence>
<dbReference type="InterPro" id="IPR050626">
    <property type="entry name" value="Peptidase_M16"/>
</dbReference>
<evidence type="ECO:0000256" key="5">
    <source>
        <dbReference type="ARBA" id="ARBA00022801"/>
    </source>
</evidence>
<keyword evidence="3" id="KW-0645">Protease</keyword>
<keyword evidence="5" id="KW-0378">Hydrolase</keyword>
<dbReference type="Proteomes" id="UP000444316">
    <property type="component" value="Unassembled WGS sequence"/>
</dbReference>
<dbReference type="PROSITE" id="PS00143">
    <property type="entry name" value="INSULINASE"/>
    <property type="match status" value="1"/>
</dbReference>
<dbReference type="InterPro" id="IPR007863">
    <property type="entry name" value="Peptidase_M16_C"/>
</dbReference>
<keyword evidence="9" id="KW-0732">Signal</keyword>
<evidence type="ECO:0000256" key="3">
    <source>
        <dbReference type="ARBA" id="ARBA00022670"/>
    </source>
</evidence>
<dbReference type="InterPro" id="IPR011249">
    <property type="entry name" value="Metalloenz_LuxS/M16"/>
</dbReference>
<feature type="signal peptide" evidence="9">
    <location>
        <begin position="1"/>
        <end position="29"/>
    </location>
</feature>
<dbReference type="InterPro" id="IPR001431">
    <property type="entry name" value="Pept_M16_Zn_BS"/>
</dbReference>